<dbReference type="InterPro" id="IPR038744">
    <property type="entry name" value="Hri1_N"/>
</dbReference>
<keyword evidence="5" id="KW-0963">Cytoplasm</keyword>
<evidence type="ECO:0000256" key="2">
    <source>
        <dbReference type="ARBA" id="ARBA00004496"/>
    </source>
</evidence>
<evidence type="ECO:0000256" key="4">
    <source>
        <dbReference type="ARBA" id="ARBA00017063"/>
    </source>
</evidence>
<sequence>MSISTRLSIAWAPAFAHSEPTDTLVLTGKTYFVDQRLSLPPRPRTDHCALSECTISWAFGGTRASEPIPNKPGHSKCSWTHLISSAALANGPATDEGEMQPHPDHPDDDEIALETGTMCNPETGVLTAYQEVWRDRVPATGSPVAFWEQGDNDNGADGRGLVAIVGDYALGVGRLGGEFWSWRAARPSGEIWTIVFEVGNRVSGRGLLELNIAKVAVGQPAPAGGEKPWVCREVWMVNRD</sequence>
<organism evidence="7 8">
    <name type="scientific">Drechslerella stenobrocha 248</name>
    <dbReference type="NCBI Taxonomy" id="1043628"/>
    <lineage>
        <taxon>Eukaryota</taxon>
        <taxon>Fungi</taxon>
        <taxon>Dikarya</taxon>
        <taxon>Ascomycota</taxon>
        <taxon>Pezizomycotina</taxon>
        <taxon>Orbiliomycetes</taxon>
        <taxon>Orbiliales</taxon>
        <taxon>Orbiliaceae</taxon>
        <taxon>Drechslerella</taxon>
    </lineage>
</organism>
<keyword evidence="6" id="KW-0539">Nucleus</keyword>
<dbReference type="HOGENOM" id="CLU_060351_0_1_1"/>
<comment type="subcellular location">
    <subcellularLocation>
        <location evidence="2">Cytoplasm</location>
    </subcellularLocation>
    <subcellularLocation>
        <location evidence="1">Nucleus</location>
    </subcellularLocation>
</comment>
<accession>W7I3C7</accession>
<protein>
    <recommendedName>
        <fullName evidence="4">Protein HRI1</fullName>
    </recommendedName>
</protein>
<dbReference type="Gene3D" id="2.40.128.320">
    <property type="entry name" value="Protein HRI1, N-terminal domain"/>
    <property type="match status" value="1"/>
</dbReference>
<dbReference type="Proteomes" id="UP000024837">
    <property type="component" value="Unassembled WGS sequence"/>
</dbReference>
<comment type="similarity">
    <text evidence="3">Belongs to the HRI1 family.</text>
</comment>
<dbReference type="GO" id="GO:0005634">
    <property type="term" value="C:nucleus"/>
    <property type="evidence" value="ECO:0007669"/>
    <property type="project" value="UniProtKB-SubCell"/>
</dbReference>
<reference evidence="7 8" key="1">
    <citation type="submission" date="2013-05" db="EMBL/GenBank/DDBJ databases">
        <title>Drechslerella stenobrocha genome reveals carnivorous origination and mechanical trapping mechanism of predatory fungi.</title>
        <authorList>
            <person name="Liu X."/>
            <person name="Zhang W."/>
            <person name="Liu K."/>
        </authorList>
    </citation>
    <scope>NUCLEOTIDE SEQUENCE [LARGE SCALE GENOMIC DNA]</scope>
    <source>
        <strain evidence="7 8">248</strain>
    </source>
</reference>
<evidence type="ECO:0000256" key="5">
    <source>
        <dbReference type="ARBA" id="ARBA00022490"/>
    </source>
</evidence>
<gene>
    <name evidence="7" type="ORF">DRE_04180</name>
</gene>
<evidence type="ECO:0000256" key="6">
    <source>
        <dbReference type="ARBA" id="ARBA00023242"/>
    </source>
</evidence>
<name>W7I3C7_9PEZI</name>
<evidence type="ECO:0000313" key="8">
    <source>
        <dbReference type="Proteomes" id="UP000024837"/>
    </source>
</evidence>
<evidence type="ECO:0000313" key="7">
    <source>
        <dbReference type="EMBL" id="EWC46693.1"/>
    </source>
</evidence>
<dbReference type="InterPro" id="IPR031818">
    <property type="entry name" value="Hri1"/>
</dbReference>
<keyword evidence="8" id="KW-1185">Reference proteome</keyword>
<dbReference type="CDD" id="cd11692">
    <property type="entry name" value="HRI1_N_like"/>
    <property type="match status" value="1"/>
</dbReference>
<dbReference type="InterPro" id="IPR043047">
    <property type="entry name" value="Hri1_N_sf"/>
</dbReference>
<dbReference type="GO" id="GO:0005737">
    <property type="term" value="C:cytoplasm"/>
    <property type="evidence" value="ECO:0007669"/>
    <property type="project" value="UniProtKB-SubCell"/>
</dbReference>
<dbReference type="Pfam" id="PF16815">
    <property type="entry name" value="HRI1"/>
    <property type="match status" value="1"/>
</dbReference>
<dbReference type="EMBL" id="KI966416">
    <property type="protein sequence ID" value="EWC46693.1"/>
    <property type="molecule type" value="Genomic_DNA"/>
</dbReference>
<dbReference type="AlphaFoldDB" id="W7I3C7"/>
<evidence type="ECO:0000256" key="1">
    <source>
        <dbReference type="ARBA" id="ARBA00004123"/>
    </source>
</evidence>
<evidence type="ECO:0000256" key="3">
    <source>
        <dbReference type="ARBA" id="ARBA00005229"/>
    </source>
</evidence>
<dbReference type="OrthoDB" id="4045395at2759"/>
<proteinExistence type="inferred from homology"/>